<keyword evidence="2" id="KW-1185">Reference proteome</keyword>
<accession>A0ABR3YDW1</accession>
<evidence type="ECO:0000313" key="1">
    <source>
        <dbReference type="EMBL" id="KAL1886495.1"/>
    </source>
</evidence>
<proteinExistence type="predicted"/>
<name>A0ABR3YDW1_9EURO</name>
<protein>
    <recommendedName>
        <fullName evidence="3">Restriction endonuclease</fullName>
    </recommendedName>
</protein>
<organism evidence="1 2">
    <name type="scientific">Paecilomyces lecythidis</name>
    <dbReference type="NCBI Taxonomy" id="3004212"/>
    <lineage>
        <taxon>Eukaryota</taxon>
        <taxon>Fungi</taxon>
        <taxon>Dikarya</taxon>
        <taxon>Ascomycota</taxon>
        <taxon>Pezizomycotina</taxon>
        <taxon>Eurotiomycetes</taxon>
        <taxon>Eurotiomycetidae</taxon>
        <taxon>Eurotiales</taxon>
        <taxon>Thermoascaceae</taxon>
        <taxon>Paecilomyces</taxon>
    </lineage>
</organism>
<gene>
    <name evidence="1" type="ORF">Plec18167_000426</name>
</gene>
<evidence type="ECO:0008006" key="3">
    <source>
        <dbReference type="Google" id="ProtNLM"/>
    </source>
</evidence>
<dbReference type="EMBL" id="JAVDPF010000001">
    <property type="protein sequence ID" value="KAL1886495.1"/>
    <property type="molecule type" value="Genomic_DNA"/>
</dbReference>
<sequence>MESPTILESFNLKLPKSFIEFGFQENYRTITSTAPSTKETEIDHIFLLEDISVFKAIAEKCLPRRPTAHSSLLDSLPRLEKTHRLDTEADVTRISILQLLYPVNIALQEIVAAAGMKIICGSERTGGRDSRFDIQWSLYNNKGEFLKNSAILEIKSTNVIHWDDFKNAAATEKTLEAKMAEAMSKFPDTLFNGNALLLTKQATKYSQKCVDVALFDWTSMFIFDFADRLSTTEEGEVKGTYFSEDRRTRKGMTFRRQLFAFLARALKRYVSMDSR</sequence>
<reference evidence="1 2" key="1">
    <citation type="journal article" date="2024" name="IMA Fungus">
        <title>IMA Genome - F19 : A genome assembly and annotation guide to empower mycologists, including annotated draft genome sequences of Ceratocystis pirilliformis, Diaporthe australafricana, Fusarium ophioides, Paecilomyces lecythidis, and Sporothrix stenoceras.</title>
        <authorList>
            <person name="Aylward J."/>
            <person name="Wilson A.M."/>
            <person name="Visagie C.M."/>
            <person name="Spraker J."/>
            <person name="Barnes I."/>
            <person name="Buitendag C."/>
            <person name="Ceriani C."/>
            <person name="Del Mar Angel L."/>
            <person name="du Plessis D."/>
            <person name="Fuchs T."/>
            <person name="Gasser K."/>
            <person name="Kramer D."/>
            <person name="Li W."/>
            <person name="Munsamy K."/>
            <person name="Piso A."/>
            <person name="Price J.L."/>
            <person name="Sonnekus B."/>
            <person name="Thomas C."/>
            <person name="van der Nest A."/>
            <person name="van Dijk A."/>
            <person name="van Heerden A."/>
            <person name="van Vuuren N."/>
            <person name="Yilmaz N."/>
            <person name="Duong T.A."/>
            <person name="van der Merwe N.A."/>
            <person name="Wingfield M.J."/>
            <person name="Wingfield B.D."/>
        </authorList>
    </citation>
    <scope>NUCLEOTIDE SEQUENCE [LARGE SCALE GENOMIC DNA]</scope>
    <source>
        <strain evidence="1 2">CMW 18167</strain>
    </source>
</reference>
<evidence type="ECO:0000313" key="2">
    <source>
        <dbReference type="Proteomes" id="UP001583193"/>
    </source>
</evidence>
<dbReference type="Proteomes" id="UP001583193">
    <property type="component" value="Unassembled WGS sequence"/>
</dbReference>
<comment type="caution">
    <text evidence="1">The sequence shown here is derived from an EMBL/GenBank/DDBJ whole genome shotgun (WGS) entry which is preliminary data.</text>
</comment>